<evidence type="ECO:0000256" key="1">
    <source>
        <dbReference type="ARBA" id="ARBA00000695"/>
    </source>
</evidence>
<dbReference type="Gene3D" id="2.40.70.10">
    <property type="entry name" value="Acid Proteases"/>
    <property type="match status" value="1"/>
</dbReference>
<keyword evidence="9 13" id="KW-0456">Lyase</keyword>
<comment type="function">
    <text evidence="12 13">Pectinolytic enzyme consist of four classes of enzymes: pectin lyase, polygalacturonase, pectin methylesterase and rhamnogalacturonase. Among pectinolytic enzymes, pectin lyase is the most important in depolymerization of pectin, since it cleaves internal glycosidic bonds of highly methylated pectins. Favors pectate, the anion, over pectin, the methyl ester.</text>
</comment>
<evidence type="ECO:0000256" key="11">
    <source>
        <dbReference type="ARBA" id="ARBA00023326"/>
    </source>
</evidence>
<dbReference type="InterPro" id="IPR011050">
    <property type="entry name" value="Pectin_lyase_fold/virulence"/>
</dbReference>
<dbReference type="PANTHER" id="PTHR33407">
    <property type="entry name" value="PECTATE LYASE F-RELATED"/>
    <property type="match status" value="1"/>
</dbReference>
<gene>
    <name evidence="14" type="ORF">SLS59_006476</name>
</gene>
<keyword evidence="15" id="KW-1185">Reference proteome</keyword>
<dbReference type="Proteomes" id="UP001521222">
    <property type="component" value="Unassembled WGS sequence"/>
</dbReference>
<organism evidence="14 15">
    <name type="scientific">Nothophoma quercina</name>
    <dbReference type="NCBI Taxonomy" id="749835"/>
    <lineage>
        <taxon>Eukaryota</taxon>
        <taxon>Fungi</taxon>
        <taxon>Dikarya</taxon>
        <taxon>Ascomycota</taxon>
        <taxon>Pezizomycotina</taxon>
        <taxon>Dothideomycetes</taxon>
        <taxon>Pleosporomycetidae</taxon>
        <taxon>Pleosporales</taxon>
        <taxon>Pleosporineae</taxon>
        <taxon>Didymellaceae</taxon>
        <taxon>Nothophoma</taxon>
    </lineage>
</organism>
<evidence type="ECO:0000256" key="13">
    <source>
        <dbReference type="RuleBase" id="RU367009"/>
    </source>
</evidence>
<evidence type="ECO:0000256" key="12">
    <source>
        <dbReference type="ARBA" id="ARBA00025679"/>
    </source>
</evidence>
<evidence type="ECO:0000256" key="10">
    <source>
        <dbReference type="ARBA" id="ARBA00023277"/>
    </source>
</evidence>
<dbReference type="SUPFAM" id="SSF51126">
    <property type="entry name" value="Pectin lyase-like"/>
    <property type="match status" value="1"/>
</dbReference>
<comment type="subcellular location">
    <subcellularLocation>
        <location evidence="3 13">Secreted</location>
    </subcellularLocation>
</comment>
<dbReference type="EMBL" id="JAKIXB020000021">
    <property type="protein sequence ID" value="KAL1599027.1"/>
    <property type="molecule type" value="Genomic_DNA"/>
</dbReference>
<evidence type="ECO:0000256" key="8">
    <source>
        <dbReference type="ARBA" id="ARBA00022837"/>
    </source>
</evidence>
<comment type="similarity">
    <text evidence="4 13">Belongs to the polysaccharide lyase 3 family.</text>
</comment>
<evidence type="ECO:0000256" key="2">
    <source>
        <dbReference type="ARBA" id="ARBA00001913"/>
    </source>
</evidence>
<evidence type="ECO:0000256" key="7">
    <source>
        <dbReference type="ARBA" id="ARBA00022729"/>
    </source>
</evidence>
<keyword evidence="7" id="KW-0732">Signal</keyword>
<comment type="caution">
    <text evidence="14">The sequence shown here is derived from an EMBL/GenBank/DDBJ whole genome shotgun (WGS) entry which is preliminary data.</text>
</comment>
<keyword evidence="8 13" id="KW-0106">Calcium</keyword>
<evidence type="ECO:0000313" key="15">
    <source>
        <dbReference type="Proteomes" id="UP001521222"/>
    </source>
</evidence>
<dbReference type="InterPro" id="IPR004898">
    <property type="entry name" value="Pectate_lyase_PlyH/PlyE-like"/>
</dbReference>
<dbReference type="Gene3D" id="2.160.20.10">
    <property type="entry name" value="Single-stranded right-handed beta-helix, Pectin lyase-like"/>
    <property type="match status" value="1"/>
</dbReference>
<accession>A0ABR3R3S5</accession>
<evidence type="ECO:0000256" key="4">
    <source>
        <dbReference type="ARBA" id="ARBA00006463"/>
    </source>
</evidence>
<evidence type="ECO:0000256" key="9">
    <source>
        <dbReference type="ARBA" id="ARBA00023239"/>
    </source>
</evidence>
<keyword evidence="10" id="KW-0119">Carbohydrate metabolism</keyword>
<comment type="cofactor">
    <cofactor evidence="2 13">
        <name>Ca(2+)</name>
        <dbReference type="ChEBI" id="CHEBI:29108"/>
    </cofactor>
</comment>
<reference evidence="14 15" key="1">
    <citation type="submission" date="2024-02" db="EMBL/GenBank/DDBJ databases">
        <title>De novo assembly and annotation of 12 fungi associated with fruit tree decline syndrome in Ontario, Canada.</title>
        <authorList>
            <person name="Sulman M."/>
            <person name="Ellouze W."/>
            <person name="Ilyukhin E."/>
        </authorList>
    </citation>
    <scope>NUCLEOTIDE SEQUENCE [LARGE SCALE GENOMIC DNA]</scope>
    <source>
        <strain evidence="14 15">M97-236</strain>
    </source>
</reference>
<proteinExistence type="inferred from homology"/>
<evidence type="ECO:0000256" key="5">
    <source>
        <dbReference type="ARBA" id="ARBA00012272"/>
    </source>
</evidence>
<evidence type="ECO:0000256" key="6">
    <source>
        <dbReference type="ARBA" id="ARBA00022525"/>
    </source>
</evidence>
<dbReference type="InterPro" id="IPR021109">
    <property type="entry name" value="Peptidase_aspartic_dom_sf"/>
</dbReference>
<keyword evidence="11" id="KW-0624">Polysaccharide degradation</keyword>
<protein>
    <recommendedName>
        <fullName evidence="5 13">Pectate lyase</fullName>
        <ecNumber evidence="5 13">4.2.2.2</ecNumber>
    </recommendedName>
</protein>
<name>A0ABR3R3S5_9PLEO</name>
<evidence type="ECO:0000313" key="14">
    <source>
        <dbReference type="EMBL" id="KAL1599027.1"/>
    </source>
</evidence>
<dbReference type="InterPro" id="IPR012334">
    <property type="entry name" value="Pectin_lyas_fold"/>
</dbReference>
<evidence type="ECO:0000256" key="3">
    <source>
        <dbReference type="ARBA" id="ARBA00004613"/>
    </source>
</evidence>
<dbReference type="Pfam" id="PF03211">
    <property type="entry name" value="Pectate_lyase"/>
    <property type="match status" value="1"/>
</dbReference>
<dbReference type="EC" id="4.2.2.2" evidence="5 13"/>
<keyword evidence="6 13" id="KW-0964">Secreted</keyword>
<comment type="catalytic activity">
    <reaction evidence="1 13">
        <text>Eliminative cleavage of (1-&gt;4)-alpha-D-galacturonan to give oligosaccharides with 4-deoxy-alpha-D-galact-4-enuronosyl groups at their non-reducing ends.</text>
        <dbReference type="EC" id="4.2.2.2"/>
    </reaction>
</comment>
<sequence length="392" mass="42271">MRNIIALPDKYGDKIIKGMRAKRADDHDGQRSNGRFKGILANTAVITPESATFRGNLSITIEDAVTINFTTQQLLFDDHYIDSNGLVQANTSLKNVPIVVEWPPLITRLGGMFFSSAYLMVNHDKNEFTIAPARTTVLKPDLVGVDTTLGHGHRIRTISIPTLNIPARVGNVQILKAVETIPAGETRNYGYREFSRGMKCAKGDTGTKNAVFLLKDGATLENVIIGADALEGVHCEGRCTVRNVWFRDVCEDAVSALGNGDVLIVGGGAQNADDKVVQHDGSGRVTIRDYQVVNVGKVYRACGDCTNNSSRGPRHVTIERLRATNVKTNLAGINSNYKDTATISGTCGTVAGEICQQFNGVNKGQGDSKEIAGEQSCHGAQGKLNRGTLPRC</sequence>
<dbReference type="PANTHER" id="PTHR33407:SF8">
    <property type="entry name" value="PECTATE LYASE E"/>
    <property type="match status" value="1"/>
</dbReference>